<sequence length="233" mass="24511">MSDIKIFTALDFADAQSALAFASKVSPQECGLKVGKELFTAAGPALVEQLVNAGFKVFLDLKFHDIPVTVAKALTAAASLGVYMFNVHCLGGKVMLETAAEAVAKLSHRPLLIGVTVLTSMDEAQLRGVGVNDSVEHEVLRLATLAKDCGLNGVVCSAKEATMLRQHLGANFLKVTPGIRPQGSDLGDQKRVLTPIQALQAGADYLVIGRPITKAPDPLAALRAINAQIATQV</sequence>
<evidence type="ECO:0000256" key="7">
    <source>
        <dbReference type="ARBA" id="ARBA00049157"/>
    </source>
</evidence>
<dbReference type="InterPro" id="IPR001754">
    <property type="entry name" value="OMPdeCOase_dom"/>
</dbReference>
<dbReference type="InterPro" id="IPR013785">
    <property type="entry name" value="Aldolase_TIM"/>
</dbReference>
<organism evidence="14 15">
    <name type="scientific">Candidatus Anaerobiospirillum merdipullorum</name>
    <dbReference type="NCBI Taxonomy" id="2838450"/>
    <lineage>
        <taxon>Bacteria</taxon>
        <taxon>Pseudomonadati</taxon>
        <taxon>Pseudomonadota</taxon>
        <taxon>Gammaproteobacteria</taxon>
        <taxon>Aeromonadales</taxon>
        <taxon>Succinivibrionaceae</taxon>
        <taxon>Anaerobiospirillum</taxon>
    </lineage>
</organism>
<reference evidence="14" key="2">
    <citation type="submission" date="2021-04" db="EMBL/GenBank/DDBJ databases">
        <authorList>
            <person name="Gilroy R."/>
        </authorList>
    </citation>
    <scope>NUCLEOTIDE SEQUENCE</scope>
    <source>
        <strain evidence="14">687</strain>
    </source>
</reference>
<feature type="domain" description="Orotidine 5'-phosphate decarboxylase" evidence="13">
    <location>
        <begin position="5"/>
        <end position="225"/>
    </location>
</feature>
<dbReference type="AlphaFoldDB" id="A0A9E2KP90"/>
<evidence type="ECO:0000256" key="8">
    <source>
        <dbReference type="ARBA" id="ARBA00061012"/>
    </source>
</evidence>
<dbReference type="InterPro" id="IPR014732">
    <property type="entry name" value="OMPdecase"/>
</dbReference>
<dbReference type="Gene3D" id="3.20.20.70">
    <property type="entry name" value="Aldolase class I"/>
    <property type="match status" value="1"/>
</dbReference>
<feature type="binding site" evidence="9 11">
    <location>
        <position position="210"/>
    </location>
    <ligand>
        <name>substrate</name>
    </ligand>
</feature>
<dbReference type="PROSITE" id="PS00156">
    <property type="entry name" value="OMPDECASE"/>
    <property type="match status" value="1"/>
</dbReference>
<accession>A0A9E2KP90</accession>
<evidence type="ECO:0000256" key="5">
    <source>
        <dbReference type="ARBA" id="ARBA00022975"/>
    </source>
</evidence>
<comment type="caution">
    <text evidence="14">The sequence shown here is derived from an EMBL/GenBank/DDBJ whole genome shotgun (WGS) entry which is preliminary data.</text>
</comment>
<evidence type="ECO:0000313" key="15">
    <source>
        <dbReference type="Proteomes" id="UP000824150"/>
    </source>
</evidence>
<dbReference type="FunFam" id="3.20.20.70:FF:000015">
    <property type="entry name" value="Orotidine 5'-phosphate decarboxylase"/>
    <property type="match status" value="1"/>
</dbReference>
<proteinExistence type="inferred from homology"/>
<dbReference type="EMBL" id="JAHLFG010000063">
    <property type="protein sequence ID" value="MBU3827025.1"/>
    <property type="molecule type" value="Genomic_DNA"/>
</dbReference>
<dbReference type="HAMAP" id="MF_01200_B">
    <property type="entry name" value="OMPdecase_type1_B"/>
    <property type="match status" value="1"/>
</dbReference>
<dbReference type="CDD" id="cd04725">
    <property type="entry name" value="OMP_decarboxylase_like"/>
    <property type="match status" value="1"/>
</dbReference>
<dbReference type="Pfam" id="PF00215">
    <property type="entry name" value="OMPdecase"/>
    <property type="match status" value="1"/>
</dbReference>
<protein>
    <recommendedName>
        <fullName evidence="9">Orotidine 5'-phosphate decarboxylase</fullName>
        <ecNumber evidence="9">4.1.1.23</ecNumber>
    </recommendedName>
    <alternativeName>
        <fullName evidence="9">OMP decarboxylase</fullName>
        <shortName evidence="9">OMPDCase</shortName>
        <shortName evidence="9">OMPdecase</shortName>
    </alternativeName>
</protein>
<dbReference type="GO" id="GO:0005829">
    <property type="term" value="C:cytosol"/>
    <property type="evidence" value="ECO:0007669"/>
    <property type="project" value="TreeGrafter"/>
</dbReference>
<evidence type="ECO:0000256" key="9">
    <source>
        <dbReference type="HAMAP-Rule" id="MF_01200"/>
    </source>
</evidence>
<dbReference type="Proteomes" id="UP000824150">
    <property type="component" value="Unassembled WGS sequence"/>
</dbReference>
<dbReference type="EC" id="4.1.1.23" evidence="9"/>
<feature type="active site" description="For OMPdecase activity" evidence="10">
    <location>
        <position position="62"/>
    </location>
</feature>
<dbReference type="GO" id="GO:0004590">
    <property type="term" value="F:orotidine-5'-phosphate decarboxylase activity"/>
    <property type="evidence" value="ECO:0007669"/>
    <property type="project" value="UniProtKB-UniRule"/>
</dbReference>
<dbReference type="NCBIfam" id="TIGR01740">
    <property type="entry name" value="pyrF"/>
    <property type="match status" value="1"/>
</dbReference>
<comment type="similarity">
    <text evidence="8 9">Belongs to the OMP decarboxylase family. Type 1 subfamily.</text>
</comment>
<dbReference type="InterPro" id="IPR047596">
    <property type="entry name" value="OMPdecase_bac"/>
</dbReference>
<comment type="pathway">
    <text evidence="2 9 12">Pyrimidine metabolism; UMP biosynthesis via de novo pathway; UMP from orotate: step 2/2.</text>
</comment>
<dbReference type="InterPro" id="IPR018089">
    <property type="entry name" value="OMPdecase_AS"/>
</dbReference>
<evidence type="ECO:0000256" key="6">
    <source>
        <dbReference type="ARBA" id="ARBA00023239"/>
    </source>
</evidence>
<evidence type="ECO:0000313" key="14">
    <source>
        <dbReference type="EMBL" id="MBU3827025.1"/>
    </source>
</evidence>
<dbReference type="SMART" id="SM00934">
    <property type="entry name" value="OMPdecase"/>
    <property type="match status" value="1"/>
</dbReference>
<dbReference type="SUPFAM" id="SSF51366">
    <property type="entry name" value="Ribulose-phoshate binding barrel"/>
    <property type="match status" value="1"/>
</dbReference>
<evidence type="ECO:0000256" key="11">
    <source>
        <dbReference type="PIRSR" id="PIRSR614732-2"/>
    </source>
</evidence>
<feature type="binding site" evidence="9 11">
    <location>
        <position position="119"/>
    </location>
    <ligand>
        <name>substrate</name>
    </ligand>
</feature>
<evidence type="ECO:0000256" key="3">
    <source>
        <dbReference type="ARBA" id="ARBA00011738"/>
    </source>
</evidence>
<dbReference type="NCBIfam" id="NF001273">
    <property type="entry name" value="PRK00230.1"/>
    <property type="match status" value="1"/>
</dbReference>
<comment type="function">
    <text evidence="1 9">Catalyzes the decarboxylation of orotidine 5'-monophosphate (OMP) to uridine 5'-monophosphate (UMP).</text>
</comment>
<feature type="active site" description="Proton donor" evidence="9">
    <location>
        <position position="62"/>
    </location>
</feature>
<keyword evidence="4 9" id="KW-0210">Decarboxylase</keyword>
<evidence type="ECO:0000256" key="4">
    <source>
        <dbReference type="ARBA" id="ARBA00022793"/>
    </source>
</evidence>
<evidence type="ECO:0000259" key="13">
    <source>
        <dbReference type="SMART" id="SM00934"/>
    </source>
</evidence>
<keyword evidence="5 9" id="KW-0665">Pyrimidine biosynthesis</keyword>
<feature type="active site" description="For OMPdecase activity" evidence="10">
    <location>
        <position position="60"/>
    </location>
</feature>
<feature type="binding site" evidence="9 11">
    <location>
        <position position="189"/>
    </location>
    <ligand>
        <name>substrate</name>
    </ligand>
</feature>
<feature type="active site" description="For OMPdecase activity" evidence="10">
    <location>
        <position position="65"/>
    </location>
</feature>
<dbReference type="InterPro" id="IPR011060">
    <property type="entry name" value="RibuloseP-bd_barrel"/>
</dbReference>
<evidence type="ECO:0000256" key="2">
    <source>
        <dbReference type="ARBA" id="ARBA00004861"/>
    </source>
</evidence>
<evidence type="ECO:0000256" key="1">
    <source>
        <dbReference type="ARBA" id="ARBA00002356"/>
    </source>
</evidence>
<gene>
    <name evidence="9 14" type="primary">pyrF</name>
    <name evidence="14" type="ORF">IAA31_06000</name>
</gene>
<evidence type="ECO:0000256" key="10">
    <source>
        <dbReference type="PIRSR" id="PIRSR614732-1"/>
    </source>
</evidence>
<dbReference type="PANTHER" id="PTHR32119">
    <property type="entry name" value="OROTIDINE 5'-PHOSPHATE DECARBOXYLASE"/>
    <property type="match status" value="1"/>
</dbReference>
<keyword evidence="6 9" id="KW-0456">Lyase</keyword>
<dbReference type="GO" id="GO:0044205">
    <property type="term" value="P:'de novo' UMP biosynthetic process"/>
    <property type="evidence" value="ECO:0007669"/>
    <property type="project" value="UniProtKB-UniRule"/>
</dbReference>
<dbReference type="PANTHER" id="PTHR32119:SF2">
    <property type="entry name" value="OROTIDINE 5'-PHOSPHATE DECARBOXYLASE"/>
    <property type="match status" value="1"/>
</dbReference>
<reference evidence="14" key="1">
    <citation type="journal article" date="2021" name="PeerJ">
        <title>Extensive microbial diversity within the chicken gut microbiome revealed by metagenomics and culture.</title>
        <authorList>
            <person name="Gilroy R."/>
            <person name="Ravi A."/>
            <person name="Getino M."/>
            <person name="Pursley I."/>
            <person name="Horton D.L."/>
            <person name="Alikhan N.F."/>
            <person name="Baker D."/>
            <person name="Gharbi K."/>
            <person name="Hall N."/>
            <person name="Watson M."/>
            <person name="Adriaenssens E.M."/>
            <person name="Foster-Nyarko E."/>
            <person name="Jarju S."/>
            <person name="Secka A."/>
            <person name="Antonio M."/>
            <person name="Oren A."/>
            <person name="Chaudhuri R.R."/>
            <person name="La Ragione R."/>
            <person name="Hildebrand F."/>
            <person name="Pallen M.J."/>
        </authorList>
    </citation>
    <scope>NUCLEOTIDE SEQUENCE</scope>
    <source>
        <strain evidence="14">687</strain>
    </source>
</reference>
<feature type="binding site" evidence="9 11">
    <location>
        <position position="33"/>
    </location>
    <ligand>
        <name>substrate</name>
    </ligand>
</feature>
<comment type="subunit">
    <text evidence="3 9">Homodimer.</text>
</comment>
<comment type="catalytic activity">
    <reaction evidence="7 9 12">
        <text>orotidine 5'-phosphate + H(+) = UMP + CO2</text>
        <dbReference type="Rhea" id="RHEA:11596"/>
        <dbReference type="ChEBI" id="CHEBI:15378"/>
        <dbReference type="ChEBI" id="CHEBI:16526"/>
        <dbReference type="ChEBI" id="CHEBI:57538"/>
        <dbReference type="ChEBI" id="CHEBI:57865"/>
        <dbReference type="EC" id="4.1.1.23"/>
    </reaction>
</comment>
<feature type="binding site" evidence="9 11">
    <location>
        <position position="180"/>
    </location>
    <ligand>
        <name>substrate</name>
    </ligand>
</feature>
<dbReference type="GO" id="GO:0006207">
    <property type="term" value="P:'de novo' pyrimidine nucleobase biosynthetic process"/>
    <property type="evidence" value="ECO:0007669"/>
    <property type="project" value="InterPro"/>
</dbReference>
<feature type="binding site" evidence="9 11">
    <location>
        <position position="209"/>
    </location>
    <ligand>
        <name>substrate</name>
    </ligand>
</feature>
<evidence type="ECO:0000256" key="12">
    <source>
        <dbReference type="RuleBase" id="RU000512"/>
    </source>
</evidence>
<feature type="binding site" evidence="9">
    <location>
        <begin position="60"/>
        <end position="69"/>
    </location>
    <ligand>
        <name>substrate</name>
    </ligand>
</feature>
<name>A0A9E2KP90_9GAMM</name>
<feature type="binding site" evidence="9 11">
    <location>
        <position position="11"/>
    </location>
    <ligand>
        <name>substrate</name>
    </ligand>
</feature>